<dbReference type="EMBL" id="JAFBCV010000001">
    <property type="protein sequence ID" value="MBM7837133.1"/>
    <property type="molecule type" value="Genomic_DNA"/>
</dbReference>
<dbReference type="PANTHER" id="PTHR34448">
    <property type="entry name" value="AMINOPEPTIDASE"/>
    <property type="match status" value="1"/>
</dbReference>
<dbReference type="GO" id="GO:0004177">
    <property type="term" value="F:aminopeptidase activity"/>
    <property type="evidence" value="ECO:0007669"/>
    <property type="project" value="UniProtKB-KW"/>
</dbReference>
<dbReference type="SUPFAM" id="SSF144052">
    <property type="entry name" value="Thermophilic metalloprotease-like"/>
    <property type="match status" value="1"/>
</dbReference>
<dbReference type="PANTHER" id="PTHR34448:SF1">
    <property type="entry name" value="BLL6088 PROTEIN"/>
    <property type="match status" value="1"/>
</dbReference>
<evidence type="ECO:0000256" key="1">
    <source>
        <dbReference type="ARBA" id="ARBA00022723"/>
    </source>
</evidence>
<keyword evidence="2" id="KW-0645">Protease</keyword>
<evidence type="ECO:0000313" key="2">
    <source>
        <dbReference type="EMBL" id="MBM7837133.1"/>
    </source>
</evidence>
<dbReference type="InterPro" id="IPR052170">
    <property type="entry name" value="M29_Exopeptidase"/>
</dbReference>
<name>A0ABS2SNN8_9BACI</name>
<protein>
    <submittedName>
        <fullName evidence="2">Leucyl aminopeptidase (Aminopeptidase T)</fullName>
    </submittedName>
</protein>
<comment type="caution">
    <text evidence="2">The sequence shown here is derived from an EMBL/GenBank/DDBJ whole genome shotgun (WGS) entry which is preliminary data.</text>
</comment>
<keyword evidence="1" id="KW-0479">Metal-binding</keyword>
<accession>A0ABS2SNN8</accession>
<keyword evidence="2" id="KW-0378">Hydrolase</keyword>
<evidence type="ECO:0000313" key="3">
    <source>
        <dbReference type="Proteomes" id="UP001179280"/>
    </source>
</evidence>
<keyword evidence="3" id="KW-1185">Reference proteome</keyword>
<dbReference type="Pfam" id="PF02073">
    <property type="entry name" value="Peptidase_M29"/>
    <property type="match status" value="1"/>
</dbReference>
<dbReference type="Proteomes" id="UP001179280">
    <property type="component" value="Unassembled WGS sequence"/>
</dbReference>
<sequence>MEFKAIVKNMMSQNVQASGTEYVMVLADLEKEAIGRKVFDSLCELDYSAEFVVMQTRNRSGEEPPLTVSAAMKASEICFCICEHSLTHTKARKDASANGVKVITMPGITMDMFTEGAMKADYSNVVKLTEELTSELTTINKAVIRTGSEEQYSLTLQLAGRNGISSTGVFGSTGASGNLPSGESYIAPQIEGSEGQIWIDGSIAGIGKVTEPTLLTVENGRLINATGPAGEKLLSLLGEGDGRYIAEFGIGTNEAARVTGNILEDEKAFGTIHVAFGSSKTFGGTIDAGVHLDCVTLAPSVWFEKKQLMKQGNLLEENKS</sequence>
<dbReference type="InterPro" id="IPR000787">
    <property type="entry name" value="Peptidase_M29"/>
</dbReference>
<reference evidence="2" key="1">
    <citation type="submission" date="2021-01" db="EMBL/GenBank/DDBJ databases">
        <title>Genomic Encyclopedia of Type Strains, Phase IV (KMG-IV): sequencing the most valuable type-strain genomes for metagenomic binning, comparative biology and taxonomic classification.</title>
        <authorList>
            <person name="Goeker M."/>
        </authorList>
    </citation>
    <scope>NUCLEOTIDE SEQUENCE</scope>
    <source>
        <strain evidence="2">DSM 21943</strain>
    </source>
</reference>
<proteinExistence type="predicted"/>
<dbReference type="RefSeq" id="WP_204463985.1">
    <property type="nucleotide sequence ID" value="NZ_JAFBCV010000001.1"/>
</dbReference>
<organism evidence="2 3">
    <name type="scientific">Shouchella xiaoxiensis</name>
    <dbReference type="NCBI Taxonomy" id="766895"/>
    <lineage>
        <taxon>Bacteria</taxon>
        <taxon>Bacillati</taxon>
        <taxon>Bacillota</taxon>
        <taxon>Bacilli</taxon>
        <taxon>Bacillales</taxon>
        <taxon>Bacillaceae</taxon>
        <taxon>Shouchella</taxon>
    </lineage>
</organism>
<keyword evidence="2" id="KW-0031">Aminopeptidase</keyword>
<gene>
    <name evidence="2" type="ORF">JOC54_000364</name>
</gene>